<dbReference type="InterPro" id="IPR012312">
    <property type="entry name" value="Hemerythrin-like"/>
</dbReference>
<dbReference type="AlphaFoldDB" id="A0A2P2CH07"/>
<protein>
    <submittedName>
        <fullName evidence="2">Hemerythrin HHE cation binding domain-containing protein</fullName>
    </submittedName>
</protein>
<sequence>MCHYCGCRQIPLIRDYIAEHELVLDLGNRALEEAGRGALADAQATVAEMRAELVRHWQGEEEGVFALMRTDELYREHIDPLIAEHRELDALLVRLDMTSATDRARLREEVEELKVHISKEEDGLFPVTLVEFNGPEWDAAIAAWERAHPGRTISVD</sequence>
<feature type="domain" description="Hemerythrin-like" evidence="1">
    <location>
        <begin position="16"/>
        <end position="126"/>
    </location>
</feature>
<evidence type="ECO:0000259" key="1">
    <source>
        <dbReference type="Pfam" id="PF01814"/>
    </source>
</evidence>
<proteinExistence type="predicted"/>
<dbReference type="EMBL" id="CZKB01000017">
    <property type="protein sequence ID" value="CUR61217.1"/>
    <property type="molecule type" value="Genomic_DNA"/>
</dbReference>
<accession>A0A2P2CH07</accession>
<dbReference type="Gene3D" id="1.20.120.520">
    <property type="entry name" value="nmb1532 protein domain like"/>
    <property type="match status" value="1"/>
</dbReference>
<name>A0A2P2CH07_9ZZZZ</name>
<gene>
    <name evidence="2" type="ORF">NOCA1240320</name>
</gene>
<evidence type="ECO:0000313" key="2">
    <source>
        <dbReference type="EMBL" id="CUR61217.1"/>
    </source>
</evidence>
<organism evidence="2">
    <name type="scientific">metagenome</name>
    <dbReference type="NCBI Taxonomy" id="256318"/>
    <lineage>
        <taxon>unclassified sequences</taxon>
        <taxon>metagenomes</taxon>
    </lineage>
</organism>
<dbReference type="Pfam" id="PF01814">
    <property type="entry name" value="Hemerythrin"/>
    <property type="match status" value="1"/>
</dbReference>
<reference evidence="2" key="1">
    <citation type="submission" date="2015-08" db="EMBL/GenBank/DDBJ databases">
        <authorList>
            <person name="Babu N.S."/>
            <person name="Beckwith C.J."/>
            <person name="Beseler K.G."/>
            <person name="Brison A."/>
            <person name="Carone J.V."/>
            <person name="Caskin T.P."/>
            <person name="Diamond M."/>
            <person name="Durham M.E."/>
            <person name="Foxe J.M."/>
            <person name="Go M."/>
            <person name="Henderson B.A."/>
            <person name="Jones I.B."/>
            <person name="McGettigan J.A."/>
            <person name="Micheletti S.J."/>
            <person name="Nasrallah M.E."/>
            <person name="Ortiz D."/>
            <person name="Piller C.R."/>
            <person name="Privatt S.R."/>
            <person name="Schneider S.L."/>
            <person name="Sharp S."/>
            <person name="Smith T.C."/>
            <person name="Stanton J.D."/>
            <person name="Ullery H.E."/>
            <person name="Wilson R.J."/>
            <person name="Serrano M.G."/>
            <person name="Buck G."/>
            <person name="Lee V."/>
            <person name="Wang Y."/>
            <person name="Carvalho R."/>
            <person name="Voegtly L."/>
            <person name="Shi R."/>
            <person name="Duckworth R."/>
            <person name="Johnson A."/>
            <person name="Loviza R."/>
            <person name="Walstead R."/>
            <person name="Shah Z."/>
            <person name="Kiflezghi M."/>
            <person name="Wade K."/>
            <person name="Ball S.L."/>
            <person name="Bradley K.W."/>
            <person name="Asai D.J."/>
            <person name="Bowman C.A."/>
            <person name="Russell D.A."/>
            <person name="Pope W.H."/>
            <person name="Jacobs-Sera D."/>
            <person name="Hendrix R.W."/>
            <person name="Hatfull G.F."/>
        </authorList>
    </citation>
    <scope>NUCLEOTIDE SEQUENCE</scope>
</reference>